<dbReference type="EMBL" id="WNXC01000001">
    <property type="protein sequence ID" value="MBB2148055.1"/>
    <property type="molecule type" value="Genomic_DNA"/>
</dbReference>
<evidence type="ECO:0000313" key="2">
    <source>
        <dbReference type="Proteomes" id="UP000636110"/>
    </source>
</evidence>
<proteinExistence type="predicted"/>
<name>A0ABR6ES19_9SPHI</name>
<evidence type="ECO:0000313" key="1">
    <source>
        <dbReference type="EMBL" id="MBB2148055.1"/>
    </source>
</evidence>
<gene>
    <name evidence="1" type="ORF">GM920_03925</name>
</gene>
<dbReference type="RefSeq" id="WP_182953596.1">
    <property type="nucleotide sequence ID" value="NZ_WNXC01000001.1"/>
</dbReference>
<dbReference type="SUPFAM" id="SSF52266">
    <property type="entry name" value="SGNH hydrolase"/>
    <property type="match status" value="1"/>
</dbReference>
<keyword evidence="2" id="KW-1185">Reference proteome</keyword>
<sequence>MKKFLIRLFVFTFVIGVAGELIIRMYKLVPDIPRLYVDNTGIQRYVPGQTGYYTKAKTKWVVNKYGWLGTSDTSKDTVLSIIGDSYIENIMNPITCNQGNKLKSRFKDYSFFEAGRSGVTFIEAMQISKLLDSTIQPKMHLIYVSTNDFPESSSLNQRYTDRVQIDLSNKTILHGNLKSPGVKKILYNIKLAYYLYLRFPLFVDAKNKEDHKGTTEKFVKIKPEFDDTLVNKLFAYCIENYDMDKVTLVFHPGTEPAIIKLANQYHIKHIVLNSEKDDRDWALNANDGHWSCYGHTQVAKQISFELPALLNATKTDPDLKKTEFAKLNL</sequence>
<reference evidence="1 2" key="1">
    <citation type="submission" date="2019-11" db="EMBL/GenBank/DDBJ databases">
        <title>Description of Pedobacter sp. LMG 31462T.</title>
        <authorList>
            <person name="Carlier A."/>
            <person name="Qi S."/>
            <person name="Vandamme P."/>
        </authorList>
    </citation>
    <scope>NUCLEOTIDE SEQUENCE [LARGE SCALE GENOMIC DNA]</scope>
    <source>
        <strain evidence="1 2">LMG 31462</strain>
    </source>
</reference>
<dbReference type="Proteomes" id="UP000636110">
    <property type="component" value="Unassembled WGS sequence"/>
</dbReference>
<organism evidence="1 2">
    <name type="scientific">Pedobacter gandavensis</name>
    <dbReference type="NCBI Taxonomy" id="2679963"/>
    <lineage>
        <taxon>Bacteria</taxon>
        <taxon>Pseudomonadati</taxon>
        <taxon>Bacteroidota</taxon>
        <taxon>Sphingobacteriia</taxon>
        <taxon>Sphingobacteriales</taxon>
        <taxon>Sphingobacteriaceae</taxon>
        <taxon>Pedobacter</taxon>
    </lineage>
</organism>
<comment type="caution">
    <text evidence="1">The sequence shown here is derived from an EMBL/GenBank/DDBJ whole genome shotgun (WGS) entry which is preliminary data.</text>
</comment>
<protein>
    <recommendedName>
        <fullName evidence="3">SGNH/GDSL hydrolase family protein</fullName>
    </recommendedName>
</protein>
<accession>A0ABR6ES19</accession>
<evidence type="ECO:0008006" key="3">
    <source>
        <dbReference type="Google" id="ProtNLM"/>
    </source>
</evidence>